<keyword evidence="4" id="KW-1185">Reference proteome</keyword>
<proteinExistence type="predicted"/>
<comment type="caution">
    <text evidence="3">The sequence shown here is derived from an EMBL/GenBank/DDBJ whole genome shotgun (WGS) entry which is preliminary data.</text>
</comment>
<feature type="region of interest" description="Disordered" evidence="1">
    <location>
        <begin position="54"/>
        <end position="109"/>
    </location>
</feature>
<evidence type="ECO:0000313" key="3">
    <source>
        <dbReference type="EMBL" id="KAL3802607.1"/>
    </source>
</evidence>
<feature type="compositionally biased region" description="Basic and acidic residues" evidence="1">
    <location>
        <begin position="55"/>
        <end position="79"/>
    </location>
</feature>
<accession>A0ABD3QQR7</accession>
<evidence type="ECO:0000259" key="2">
    <source>
        <dbReference type="Pfam" id="PF01466"/>
    </source>
</evidence>
<reference evidence="3 4" key="1">
    <citation type="journal article" date="2020" name="G3 (Bethesda)">
        <title>Improved Reference Genome for Cyclotella cryptica CCMP332, a Model for Cell Wall Morphogenesis, Salinity Adaptation, and Lipid Production in Diatoms (Bacillariophyta).</title>
        <authorList>
            <person name="Roberts W.R."/>
            <person name="Downey K.M."/>
            <person name="Ruck E.C."/>
            <person name="Traller J.C."/>
            <person name="Alverson A.J."/>
        </authorList>
    </citation>
    <scope>NUCLEOTIDE SEQUENCE [LARGE SCALE GENOMIC DNA]</scope>
    <source>
        <strain evidence="3 4">CCMP332</strain>
    </source>
</reference>
<feature type="non-terminal residue" evidence="3">
    <location>
        <position position="1"/>
    </location>
</feature>
<sequence length="109" mass="12195">RSQRAETQWTKNPTPPPMLQLLLWVHAIRRASPTLDEASTQLPNYHGARRLSPNRKVECTHSSRYKGDQIGKSPDEIRRIFNISNDMSQGDGGQVGDESKMTPNGSASH</sequence>
<protein>
    <recommendedName>
        <fullName evidence="2">SKP1 component dimerisation domain-containing protein</fullName>
    </recommendedName>
</protein>
<dbReference type="Proteomes" id="UP001516023">
    <property type="component" value="Unassembled WGS sequence"/>
</dbReference>
<name>A0ABD3QQR7_9STRA</name>
<feature type="domain" description="SKP1 component dimerisation" evidence="2">
    <location>
        <begin position="71"/>
        <end position="89"/>
    </location>
</feature>
<dbReference type="InterPro" id="IPR016072">
    <property type="entry name" value="Skp1_comp_dimer"/>
</dbReference>
<organism evidence="3 4">
    <name type="scientific">Cyclotella cryptica</name>
    <dbReference type="NCBI Taxonomy" id="29204"/>
    <lineage>
        <taxon>Eukaryota</taxon>
        <taxon>Sar</taxon>
        <taxon>Stramenopiles</taxon>
        <taxon>Ochrophyta</taxon>
        <taxon>Bacillariophyta</taxon>
        <taxon>Coscinodiscophyceae</taxon>
        <taxon>Thalassiosirophycidae</taxon>
        <taxon>Stephanodiscales</taxon>
        <taxon>Stephanodiscaceae</taxon>
        <taxon>Cyclotella</taxon>
    </lineage>
</organism>
<dbReference type="AlphaFoldDB" id="A0ABD3QQR7"/>
<evidence type="ECO:0000313" key="4">
    <source>
        <dbReference type="Proteomes" id="UP001516023"/>
    </source>
</evidence>
<dbReference type="EMBL" id="JABMIG020000018">
    <property type="protein sequence ID" value="KAL3802607.1"/>
    <property type="molecule type" value="Genomic_DNA"/>
</dbReference>
<gene>
    <name evidence="3" type="ORF">HJC23_011931</name>
</gene>
<dbReference type="Pfam" id="PF01466">
    <property type="entry name" value="Skp1"/>
    <property type="match status" value="1"/>
</dbReference>
<evidence type="ECO:0000256" key="1">
    <source>
        <dbReference type="SAM" id="MobiDB-lite"/>
    </source>
</evidence>